<dbReference type="PANTHER" id="PTHR12709">
    <property type="entry name" value="DNA-DIRECTED RNA POLYMERASE II, III"/>
    <property type="match status" value="1"/>
</dbReference>
<dbReference type="InterPro" id="IPR005576">
    <property type="entry name" value="Rpb7-like_N"/>
</dbReference>
<feature type="domain" description="RNA polymerase Rpb7-like N-terminal" evidence="8">
    <location>
        <begin position="8"/>
        <end position="64"/>
    </location>
</feature>
<dbReference type="AlphaFoldDB" id="A0A6A6JMX4"/>
<feature type="region of interest" description="Disordered" evidence="7">
    <location>
        <begin position="199"/>
        <end position="221"/>
    </location>
</feature>
<dbReference type="GO" id="GO:0005666">
    <property type="term" value="C:RNA polymerase III complex"/>
    <property type="evidence" value="ECO:0007669"/>
    <property type="project" value="TreeGrafter"/>
</dbReference>
<dbReference type="PANTHER" id="PTHR12709:SF1">
    <property type="entry name" value="DNA-DIRECTED RNA POLYMERASE III SUBUNIT RPC8"/>
    <property type="match status" value="1"/>
</dbReference>
<dbReference type="InterPro" id="IPR012340">
    <property type="entry name" value="NA-bd_OB-fold"/>
</dbReference>
<reference evidence="10" key="1">
    <citation type="journal article" date="2020" name="Stud. Mycol.">
        <title>101 Dothideomycetes genomes: a test case for predicting lifestyles and emergence of pathogens.</title>
        <authorList>
            <person name="Haridas S."/>
            <person name="Albert R."/>
            <person name="Binder M."/>
            <person name="Bloem J."/>
            <person name="Labutti K."/>
            <person name="Salamov A."/>
            <person name="Andreopoulos B."/>
            <person name="Baker S."/>
            <person name="Barry K."/>
            <person name="Bills G."/>
            <person name="Bluhm B."/>
            <person name="Cannon C."/>
            <person name="Castanera R."/>
            <person name="Culley D."/>
            <person name="Daum C."/>
            <person name="Ezra D."/>
            <person name="Gonzalez J."/>
            <person name="Henrissat B."/>
            <person name="Kuo A."/>
            <person name="Liang C."/>
            <person name="Lipzen A."/>
            <person name="Lutzoni F."/>
            <person name="Magnuson J."/>
            <person name="Mondo S."/>
            <person name="Nolan M."/>
            <person name="Ohm R."/>
            <person name="Pangilinan J."/>
            <person name="Park H.-J."/>
            <person name="Ramirez L."/>
            <person name="Alfaro M."/>
            <person name="Sun H."/>
            <person name="Tritt A."/>
            <person name="Yoshinaga Y."/>
            <person name="Zwiers L.-H."/>
            <person name="Turgeon B."/>
            <person name="Goodwin S."/>
            <person name="Spatafora J."/>
            <person name="Crous P."/>
            <person name="Grigoriev I."/>
        </authorList>
    </citation>
    <scope>NUCLEOTIDE SEQUENCE</scope>
    <source>
        <strain evidence="10">CBS 379.55</strain>
    </source>
</reference>
<dbReference type="Pfam" id="PF08292">
    <property type="entry name" value="RNA_pol_Rbc25"/>
    <property type="match status" value="1"/>
</dbReference>
<dbReference type="SUPFAM" id="SSF50249">
    <property type="entry name" value="Nucleic acid-binding proteins"/>
    <property type="match status" value="1"/>
</dbReference>
<comment type="subcellular location">
    <subcellularLocation>
        <location evidence="1 6">Nucleus</location>
    </subcellularLocation>
</comment>
<dbReference type="GO" id="GO:0055029">
    <property type="term" value="C:nuclear DNA-directed RNA polymerase complex"/>
    <property type="evidence" value="ECO:0007669"/>
    <property type="project" value="UniProtKB-ARBA"/>
</dbReference>
<dbReference type="EMBL" id="ML986490">
    <property type="protein sequence ID" value="KAF2277575.1"/>
    <property type="molecule type" value="Genomic_DNA"/>
</dbReference>
<accession>A0A6A6JMX4</accession>
<keyword evidence="11" id="KW-1185">Reference proteome</keyword>
<evidence type="ECO:0000256" key="3">
    <source>
        <dbReference type="ARBA" id="ARBA00022478"/>
    </source>
</evidence>
<keyword evidence="5 6" id="KW-0539">Nucleus</keyword>
<keyword evidence="4 6" id="KW-0804">Transcription</keyword>
<sequence length="221" mass="24768">MFILTTIKDLVQITPEDFRKTSAEAIKDAINAKYSDRIIPNIGLAICLYDLLSTSEGLIGHGTGLVNVDAEFRLIVFRPFRGEILQGRIKSSTELGITIDMNFTSEVFVPAQNLPPDTNFDIAEGVFIWDNEGNEMFFDPAEPVLFRVEAEEWFDRKPTVVQKDEKGDIIERRDTSWRIIGSMNQPGLGPMMWWGIGKDEGQPGKDANGSIEENGEMHVDG</sequence>
<dbReference type="Gene3D" id="3.30.1490.120">
    <property type="entry name" value="RNA polymerase Rpb7-like, N-terminal domain"/>
    <property type="match status" value="1"/>
</dbReference>
<dbReference type="GO" id="GO:0006384">
    <property type="term" value="P:transcription initiation at RNA polymerase III promoter"/>
    <property type="evidence" value="ECO:0007669"/>
    <property type="project" value="TreeGrafter"/>
</dbReference>
<dbReference type="Gene3D" id="2.40.50.140">
    <property type="entry name" value="Nucleic acid-binding proteins"/>
    <property type="match status" value="1"/>
</dbReference>
<evidence type="ECO:0000259" key="9">
    <source>
        <dbReference type="Pfam" id="PF08292"/>
    </source>
</evidence>
<evidence type="ECO:0000256" key="2">
    <source>
        <dbReference type="ARBA" id="ARBA00009307"/>
    </source>
</evidence>
<evidence type="ECO:0000256" key="6">
    <source>
        <dbReference type="RuleBase" id="RU369086"/>
    </source>
</evidence>
<proteinExistence type="inferred from homology"/>
<evidence type="ECO:0000256" key="5">
    <source>
        <dbReference type="ARBA" id="ARBA00023242"/>
    </source>
</evidence>
<dbReference type="SUPFAM" id="SSF88798">
    <property type="entry name" value="N-terminal, heterodimerisation domain of RBP7 (RpoE)"/>
    <property type="match status" value="1"/>
</dbReference>
<dbReference type="RefSeq" id="XP_033655114.1">
    <property type="nucleotide sequence ID" value="XM_033794501.1"/>
</dbReference>
<gene>
    <name evidence="10" type="ORF">EI97DRAFT_298047</name>
</gene>
<dbReference type="Pfam" id="PF03876">
    <property type="entry name" value="SHS2_Rpb7-N"/>
    <property type="match status" value="1"/>
</dbReference>
<name>A0A6A6JMX4_WESOR</name>
<evidence type="ECO:0000256" key="7">
    <source>
        <dbReference type="SAM" id="MobiDB-lite"/>
    </source>
</evidence>
<evidence type="ECO:0000313" key="10">
    <source>
        <dbReference type="EMBL" id="KAF2277575.1"/>
    </source>
</evidence>
<evidence type="ECO:0000259" key="8">
    <source>
        <dbReference type="Pfam" id="PF03876"/>
    </source>
</evidence>
<dbReference type="InterPro" id="IPR013238">
    <property type="entry name" value="RNA_pol_III_Rbc25"/>
</dbReference>
<organism evidence="10 11">
    <name type="scientific">Westerdykella ornata</name>
    <dbReference type="NCBI Taxonomy" id="318751"/>
    <lineage>
        <taxon>Eukaryota</taxon>
        <taxon>Fungi</taxon>
        <taxon>Dikarya</taxon>
        <taxon>Ascomycota</taxon>
        <taxon>Pezizomycotina</taxon>
        <taxon>Dothideomycetes</taxon>
        <taxon>Pleosporomycetidae</taxon>
        <taxon>Pleosporales</taxon>
        <taxon>Sporormiaceae</taxon>
        <taxon>Westerdykella</taxon>
    </lineage>
</organism>
<dbReference type="GeneID" id="54547676"/>
<comment type="similarity">
    <text evidence="2">Belongs to the eukaryotic RPB7/RPC8 RNA polymerase subunit family.</text>
</comment>
<dbReference type="Proteomes" id="UP000800097">
    <property type="component" value="Unassembled WGS sequence"/>
</dbReference>
<comment type="function">
    <text evidence="6">DNA-dependent RNA polymerase which catalyzes the transcription of DNA into RNA using the four ribonucleoside triphosphates as substrates.</text>
</comment>
<evidence type="ECO:0000256" key="4">
    <source>
        <dbReference type="ARBA" id="ARBA00023163"/>
    </source>
</evidence>
<protein>
    <recommendedName>
        <fullName evidence="6">DNA-directed RNA polymerase subunit</fullName>
    </recommendedName>
</protein>
<evidence type="ECO:0000256" key="1">
    <source>
        <dbReference type="ARBA" id="ARBA00004123"/>
    </source>
</evidence>
<dbReference type="CDD" id="cd04330">
    <property type="entry name" value="RNAP_III_Rpc25_N"/>
    <property type="match status" value="1"/>
</dbReference>
<dbReference type="InterPro" id="IPR045113">
    <property type="entry name" value="Rpb7-like"/>
</dbReference>
<feature type="domain" description="RNA polymerase III subunit Rpc25" evidence="9">
    <location>
        <begin position="83"/>
        <end position="194"/>
    </location>
</feature>
<dbReference type="InterPro" id="IPR036898">
    <property type="entry name" value="RNA_pol_Rpb7-like_N_sf"/>
</dbReference>
<evidence type="ECO:0000313" key="11">
    <source>
        <dbReference type="Proteomes" id="UP000800097"/>
    </source>
</evidence>
<dbReference type="OrthoDB" id="10256606at2759"/>
<keyword evidence="3 6" id="KW-0240">DNA-directed RNA polymerase</keyword>